<dbReference type="Pfam" id="PF08450">
    <property type="entry name" value="SGL"/>
    <property type="match status" value="1"/>
</dbReference>
<keyword evidence="4" id="KW-1185">Reference proteome</keyword>
<name>A0ABQ9J6Z6_9CUCU</name>
<evidence type="ECO:0000313" key="4">
    <source>
        <dbReference type="Proteomes" id="UP001162164"/>
    </source>
</evidence>
<dbReference type="SUPFAM" id="SSF63829">
    <property type="entry name" value="Calcium-dependent phosphotriesterase"/>
    <property type="match status" value="1"/>
</dbReference>
<dbReference type="PANTHER" id="PTHR10907:SF66">
    <property type="entry name" value="MIP34848P1-RELATED"/>
    <property type="match status" value="1"/>
</dbReference>
<proteinExistence type="inferred from homology"/>
<dbReference type="PANTHER" id="PTHR10907">
    <property type="entry name" value="REGUCALCIN"/>
    <property type="match status" value="1"/>
</dbReference>
<dbReference type="InterPro" id="IPR005511">
    <property type="entry name" value="SMP-30"/>
</dbReference>
<dbReference type="EMBL" id="JAPWTJ010001181">
    <property type="protein sequence ID" value="KAJ8973400.1"/>
    <property type="molecule type" value="Genomic_DNA"/>
</dbReference>
<reference evidence="3" key="1">
    <citation type="journal article" date="2023" name="Insect Mol. Biol.">
        <title>Genome sequencing provides insights into the evolution of gene families encoding plant cell wall-degrading enzymes in longhorned beetles.</title>
        <authorList>
            <person name="Shin N.R."/>
            <person name="Okamura Y."/>
            <person name="Kirsch R."/>
            <person name="Pauchet Y."/>
        </authorList>
    </citation>
    <scope>NUCLEOTIDE SEQUENCE</scope>
    <source>
        <strain evidence="3">MMC_N1</strain>
    </source>
</reference>
<comment type="caution">
    <text evidence="3">The sequence shown here is derived from an EMBL/GenBank/DDBJ whole genome shotgun (WGS) entry which is preliminary data.</text>
</comment>
<dbReference type="PRINTS" id="PR01790">
    <property type="entry name" value="SMP30FAMILY"/>
</dbReference>
<dbReference type="InterPro" id="IPR011042">
    <property type="entry name" value="6-blade_b-propeller_TolB-like"/>
</dbReference>
<evidence type="ECO:0000259" key="2">
    <source>
        <dbReference type="Pfam" id="PF08450"/>
    </source>
</evidence>
<dbReference type="InterPro" id="IPR013658">
    <property type="entry name" value="SGL"/>
</dbReference>
<feature type="domain" description="SMP-30/Gluconolactonase/LRE-like region" evidence="2">
    <location>
        <begin position="16"/>
        <end position="241"/>
    </location>
</feature>
<comment type="similarity">
    <text evidence="1">Belongs to the SMP-30/CGR1 family.</text>
</comment>
<dbReference type="Proteomes" id="UP001162164">
    <property type="component" value="Unassembled WGS sequence"/>
</dbReference>
<sequence length="298" mass="33190">MAPNVEKVIDNNGIQLGEGPHWDSKTQALYFVNYSGQHIHKYVPATKKHTKANIALLILYFSGKSVSFVIPVENKENQFVIATENEVSLIQWDGKSEKVSILETLFVDPNNAFNDGKCDPSGRLWTGTIAKGLLEGNGSPTGNLYSFQNKKSVSHLSEIGLSNGLAFDVNLNKFYYVDSYKGTLDQYDFDVTTGRIGLDGMAVDYEGNLWVAVFNGSKVIKIDPRKPEAVVKTIQIPTKQIKMAPKVEKVIDNANTGIQLGEGPHWDSKTQALYFVNYFGQHIHKYVPATKKNTQRQT</sequence>
<gene>
    <name evidence="3" type="ORF">NQ317_006466</name>
</gene>
<evidence type="ECO:0000313" key="3">
    <source>
        <dbReference type="EMBL" id="KAJ8973400.1"/>
    </source>
</evidence>
<accession>A0ABQ9J6Z6</accession>
<dbReference type="Gene3D" id="2.120.10.30">
    <property type="entry name" value="TolB, C-terminal domain"/>
    <property type="match status" value="2"/>
</dbReference>
<organism evidence="3 4">
    <name type="scientific">Molorchus minor</name>
    <dbReference type="NCBI Taxonomy" id="1323400"/>
    <lineage>
        <taxon>Eukaryota</taxon>
        <taxon>Metazoa</taxon>
        <taxon>Ecdysozoa</taxon>
        <taxon>Arthropoda</taxon>
        <taxon>Hexapoda</taxon>
        <taxon>Insecta</taxon>
        <taxon>Pterygota</taxon>
        <taxon>Neoptera</taxon>
        <taxon>Endopterygota</taxon>
        <taxon>Coleoptera</taxon>
        <taxon>Polyphaga</taxon>
        <taxon>Cucujiformia</taxon>
        <taxon>Chrysomeloidea</taxon>
        <taxon>Cerambycidae</taxon>
        <taxon>Lamiinae</taxon>
        <taxon>Monochamini</taxon>
        <taxon>Molorchus</taxon>
    </lineage>
</organism>
<evidence type="ECO:0000256" key="1">
    <source>
        <dbReference type="ARBA" id="ARBA00008853"/>
    </source>
</evidence>
<protein>
    <recommendedName>
        <fullName evidence="2">SMP-30/Gluconolactonase/LRE-like region domain-containing protein</fullName>
    </recommendedName>
</protein>